<organism evidence="4 5">
    <name type="scientific">Candidatus Methylomirabilis lanthanidiphila</name>
    <dbReference type="NCBI Taxonomy" id="2211376"/>
    <lineage>
        <taxon>Bacteria</taxon>
        <taxon>Candidatus Methylomirabilota</taxon>
        <taxon>Candidatus Methylomirabilia</taxon>
        <taxon>Candidatus Methylomirabilales</taxon>
        <taxon>Candidatus Methylomirabilaceae</taxon>
        <taxon>Candidatus Methylomirabilis</taxon>
    </lineage>
</organism>
<evidence type="ECO:0000313" key="4">
    <source>
        <dbReference type="EMBL" id="VUZ85089.1"/>
    </source>
</evidence>
<dbReference type="SUPFAM" id="SSF52402">
    <property type="entry name" value="Adenine nucleotide alpha hydrolases-like"/>
    <property type="match status" value="1"/>
</dbReference>
<dbReference type="InterPro" id="IPR006016">
    <property type="entry name" value="UspA"/>
</dbReference>
<evidence type="ECO:0000256" key="1">
    <source>
        <dbReference type="ARBA" id="ARBA00008791"/>
    </source>
</evidence>
<dbReference type="Pfam" id="PF00582">
    <property type="entry name" value="Usp"/>
    <property type="match status" value="1"/>
</dbReference>
<feature type="domain" description="UspA" evidence="3">
    <location>
        <begin position="5"/>
        <end position="159"/>
    </location>
</feature>
<dbReference type="PANTHER" id="PTHR46268">
    <property type="entry name" value="STRESS RESPONSE PROTEIN NHAX"/>
    <property type="match status" value="1"/>
</dbReference>
<dbReference type="EMBL" id="CABIKM010000022">
    <property type="protein sequence ID" value="VUZ85089.1"/>
    <property type="molecule type" value="Genomic_DNA"/>
</dbReference>
<sequence length="168" mass="18678">MITLKKVLVPTDFSEASKVAIKYARNFASAYHGSVHVVHVLPDASVTPWAFGVEPEVMGLSSAEREKRWKERAAEQMKQLFSEAERKDLELHLTTVVGHPVQQILQYATEQEVDLIVMGTHGRSTEGPNIGQNFPWEPPIGSVAERVVRGAPCPVLSVRNPEHEFVTP</sequence>
<evidence type="ECO:0000259" key="3">
    <source>
        <dbReference type="Pfam" id="PF00582"/>
    </source>
</evidence>
<gene>
    <name evidence="4" type="ORF">MELA_01465</name>
</gene>
<dbReference type="PRINTS" id="PR01438">
    <property type="entry name" value="UNVRSLSTRESS"/>
</dbReference>
<keyword evidence="5" id="KW-1185">Reference proteome</keyword>
<evidence type="ECO:0000313" key="5">
    <source>
        <dbReference type="Proteomes" id="UP000334340"/>
    </source>
</evidence>
<reference evidence="4 5" key="1">
    <citation type="submission" date="2019-07" db="EMBL/GenBank/DDBJ databases">
        <authorList>
            <person name="Cremers G."/>
        </authorList>
    </citation>
    <scope>NUCLEOTIDE SEQUENCE [LARGE SCALE GENOMIC DNA]</scope>
</reference>
<comment type="similarity">
    <text evidence="1">Belongs to the universal stress protein A family.</text>
</comment>
<dbReference type="CDD" id="cd00293">
    <property type="entry name" value="USP-like"/>
    <property type="match status" value="1"/>
</dbReference>
<dbReference type="Proteomes" id="UP000334340">
    <property type="component" value="Unassembled WGS sequence"/>
</dbReference>
<protein>
    <submittedName>
        <fullName evidence="4">Universal stress protein family protein</fullName>
    </submittedName>
</protein>
<dbReference type="Gene3D" id="3.40.50.620">
    <property type="entry name" value="HUPs"/>
    <property type="match status" value="1"/>
</dbReference>
<dbReference type="PANTHER" id="PTHR46268:SF6">
    <property type="entry name" value="UNIVERSAL STRESS PROTEIN UP12"/>
    <property type="match status" value="1"/>
</dbReference>
<dbReference type="InterPro" id="IPR014729">
    <property type="entry name" value="Rossmann-like_a/b/a_fold"/>
</dbReference>
<dbReference type="AlphaFoldDB" id="A0A564ZIC9"/>
<name>A0A564ZIC9_9BACT</name>
<proteinExistence type="inferred from homology"/>
<keyword evidence="2" id="KW-0175">Coiled coil</keyword>
<feature type="coiled-coil region" evidence="2">
    <location>
        <begin position="60"/>
        <end position="90"/>
    </location>
</feature>
<dbReference type="InterPro" id="IPR006015">
    <property type="entry name" value="Universal_stress_UspA"/>
</dbReference>
<accession>A0A564ZIC9</accession>
<evidence type="ECO:0000256" key="2">
    <source>
        <dbReference type="SAM" id="Coils"/>
    </source>
</evidence>